<dbReference type="Pfam" id="PF01381">
    <property type="entry name" value="HTH_3"/>
    <property type="match status" value="1"/>
</dbReference>
<dbReference type="InterPro" id="IPR011051">
    <property type="entry name" value="RmlC_Cupin_sf"/>
</dbReference>
<keyword evidence="4" id="KW-1185">Reference proteome</keyword>
<accession>A0ABT1W7S0</accession>
<dbReference type="PROSITE" id="PS50943">
    <property type="entry name" value="HTH_CROC1"/>
    <property type="match status" value="1"/>
</dbReference>
<proteinExistence type="predicted"/>
<reference evidence="3 4" key="1">
    <citation type="submission" date="2022-06" db="EMBL/GenBank/DDBJ databases">
        <title>Endosaccharibacter gen. nov., sp. nov., endophytic bacteria isolated from sugarcane.</title>
        <authorList>
            <person name="Pitiwittayakul N."/>
            <person name="Yukphan P."/>
            <person name="Charoenyingcharoen P."/>
            <person name="Tanasupawat S."/>
        </authorList>
    </citation>
    <scope>NUCLEOTIDE SEQUENCE [LARGE SCALE GENOMIC DNA]</scope>
    <source>
        <strain evidence="3 4">KSS8</strain>
    </source>
</reference>
<gene>
    <name evidence="3" type="ORF">NFI95_10690</name>
</gene>
<sequence>MTTSPVLAAPKSPARRNSAATLASILRELRQNAGLSIGALAKRSGLAQSTLSKIENAQMSPTYETIISLAAGLDVDVSELFAHKPSANVGGRRAVTRKNEGAKLETGTYTYELLCADIANKKFIPLLTRIEAHSFNEFDGLTSHAGEEMIYVLEGSVTLHTDLYAPTMLDAGDCCYFDSMMGHAIVSTSEDPATILWICSTVVSPVFG</sequence>
<dbReference type="SUPFAM" id="SSF51182">
    <property type="entry name" value="RmlC-like cupins"/>
    <property type="match status" value="1"/>
</dbReference>
<dbReference type="InterPro" id="IPR001387">
    <property type="entry name" value="Cro/C1-type_HTH"/>
</dbReference>
<evidence type="ECO:0000313" key="4">
    <source>
        <dbReference type="Proteomes" id="UP001524587"/>
    </source>
</evidence>
<dbReference type="SUPFAM" id="SSF47413">
    <property type="entry name" value="lambda repressor-like DNA-binding domains"/>
    <property type="match status" value="1"/>
</dbReference>
<dbReference type="Gene3D" id="1.10.260.40">
    <property type="entry name" value="lambda repressor-like DNA-binding domains"/>
    <property type="match status" value="1"/>
</dbReference>
<protein>
    <submittedName>
        <fullName evidence="3">XRE family transcriptional regulator</fullName>
    </submittedName>
</protein>
<dbReference type="EMBL" id="JAMSKV010000008">
    <property type="protein sequence ID" value="MCQ8278915.1"/>
    <property type="molecule type" value="Genomic_DNA"/>
</dbReference>
<dbReference type="SMART" id="SM00530">
    <property type="entry name" value="HTH_XRE"/>
    <property type="match status" value="1"/>
</dbReference>
<comment type="caution">
    <text evidence="3">The sequence shown here is derived from an EMBL/GenBank/DDBJ whole genome shotgun (WGS) entry which is preliminary data.</text>
</comment>
<dbReference type="InterPro" id="IPR010982">
    <property type="entry name" value="Lambda_DNA-bd_dom_sf"/>
</dbReference>
<dbReference type="Gene3D" id="2.60.120.10">
    <property type="entry name" value="Jelly Rolls"/>
    <property type="match status" value="1"/>
</dbReference>
<evidence type="ECO:0000256" key="1">
    <source>
        <dbReference type="ARBA" id="ARBA00023125"/>
    </source>
</evidence>
<evidence type="ECO:0000259" key="2">
    <source>
        <dbReference type="PROSITE" id="PS50943"/>
    </source>
</evidence>
<organism evidence="3 4">
    <name type="scientific">Endosaccharibacter trunci</name>
    <dbReference type="NCBI Taxonomy" id="2812733"/>
    <lineage>
        <taxon>Bacteria</taxon>
        <taxon>Pseudomonadati</taxon>
        <taxon>Pseudomonadota</taxon>
        <taxon>Alphaproteobacteria</taxon>
        <taxon>Acetobacterales</taxon>
        <taxon>Acetobacteraceae</taxon>
        <taxon>Endosaccharibacter</taxon>
    </lineage>
</organism>
<dbReference type="RefSeq" id="WP_422864394.1">
    <property type="nucleotide sequence ID" value="NZ_JAMSKV010000008.1"/>
</dbReference>
<dbReference type="PANTHER" id="PTHR46797">
    <property type="entry name" value="HTH-TYPE TRANSCRIPTIONAL REGULATOR"/>
    <property type="match status" value="1"/>
</dbReference>
<dbReference type="Proteomes" id="UP001524587">
    <property type="component" value="Unassembled WGS sequence"/>
</dbReference>
<dbReference type="InterPro" id="IPR014710">
    <property type="entry name" value="RmlC-like_jellyroll"/>
</dbReference>
<dbReference type="InterPro" id="IPR013096">
    <property type="entry name" value="Cupin_2"/>
</dbReference>
<dbReference type="InterPro" id="IPR050807">
    <property type="entry name" value="TransReg_Diox_bact_type"/>
</dbReference>
<dbReference type="CDD" id="cd02209">
    <property type="entry name" value="cupin_XRE_C"/>
    <property type="match status" value="1"/>
</dbReference>
<evidence type="ECO:0000313" key="3">
    <source>
        <dbReference type="EMBL" id="MCQ8278915.1"/>
    </source>
</evidence>
<keyword evidence="1" id="KW-0238">DNA-binding</keyword>
<feature type="domain" description="HTH cro/C1-type" evidence="2">
    <location>
        <begin position="26"/>
        <end position="80"/>
    </location>
</feature>
<dbReference type="Pfam" id="PF07883">
    <property type="entry name" value="Cupin_2"/>
    <property type="match status" value="1"/>
</dbReference>
<name>A0ABT1W7S0_9PROT</name>
<dbReference type="CDD" id="cd00093">
    <property type="entry name" value="HTH_XRE"/>
    <property type="match status" value="1"/>
</dbReference>
<dbReference type="PANTHER" id="PTHR46797:SF20">
    <property type="entry name" value="BLR4304 PROTEIN"/>
    <property type="match status" value="1"/>
</dbReference>